<gene>
    <name evidence="3" type="ORF">C8Q71DRAFT_858957</name>
</gene>
<feature type="region of interest" description="Disordered" evidence="1">
    <location>
        <begin position="31"/>
        <end position="85"/>
    </location>
</feature>
<dbReference type="PANTHER" id="PTHR21193">
    <property type="entry name" value="OXIDOREDUCTASE-LIKE DOMAIN-CONTAINING PROTEIN 1"/>
    <property type="match status" value="1"/>
</dbReference>
<dbReference type="InterPro" id="IPR039251">
    <property type="entry name" value="OXLD1"/>
</dbReference>
<dbReference type="Proteomes" id="UP000814176">
    <property type="component" value="Unassembled WGS sequence"/>
</dbReference>
<proteinExistence type="predicted"/>
<dbReference type="RefSeq" id="XP_047777747.1">
    <property type="nucleotide sequence ID" value="XM_047927577.1"/>
</dbReference>
<protein>
    <submittedName>
        <fullName evidence="3">Oxidoreductase-like protein</fullName>
    </submittedName>
</protein>
<dbReference type="GeneID" id="72008309"/>
<feature type="compositionally biased region" description="Low complexity" evidence="1">
    <location>
        <begin position="41"/>
        <end position="77"/>
    </location>
</feature>
<dbReference type="InterPro" id="IPR019180">
    <property type="entry name" value="Oxidoreductase-like_N"/>
</dbReference>
<dbReference type="EMBL" id="JADCUA010000013">
    <property type="protein sequence ID" value="KAH9835314.1"/>
    <property type="molecule type" value="Genomic_DNA"/>
</dbReference>
<evidence type="ECO:0000313" key="3">
    <source>
        <dbReference type="EMBL" id="KAH9835314.1"/>
    </source>
</evidence>
<feature type="domain" description="Oxidoreductase-like" evidence="2">
    <location>
        <begin position="155"/>
        <end position="198"/>
    </location>
</feature>
<sequence length="293" mass="32412">MCPPLRVAVNFLDVLSAAPIHAHRLRPSLLVTRGGRRRSAAARSASTATTSSGQSTPPSPTSLTESPTNLDPSAAPEPSAPRPNTLPTQIQIEQQRLRSRGGQNLTARWKRLERSLRGKGGYEARRDTLIEQADHASADAEMSTLSTNAPRTRTFYGLALPERPKEPQSDECCMSGCAVCVYDLYAAALEDYKHALDALHSALQARGVPEREWPVEVARKDVAEEKTPKSSHNVALSAFEELERSLRAKREREAAESPDVSDGVRRERRKRRRTLPTAAALYEGLRWIVFSQR</sequence>
<keyword evidence="4" id="KW-1185">Reference proteome</keyword>
<dbReference type="Pfam" id="PF09791">
    <property type="entry name" value="Oxidored-like"/>
    <property type="match status" value="1"/>
</dbReference>
<reference evidence="3 4" key="1">
    <citation type="journal article" date="2021" name="Environ. Microbiol.">
        <title>Gene family expansions and transcriptome signatures uncover fungal adaptations to wood decay.</title>
        <authorList>
            <person name="Hage H."/>
            <person name="Miyauchi S."/>
            <person name="Viragh M."/>
            <person name="Drula E."/>
            <person name="Min B."/>
            <person name="Chaduli D."/>
            <person name="Navarro D."/>
            <person name="Favel A."/>
            <person name="Norest M."/>
            <person name="Lesage-Meessen L."/>
            <person name="Balint B."/>
            <person name="Merenyi Z."/>
            <person name="de Eugenio L."/>
            <person name="Morin E."/>
            <person name="Martinez A.T."/>
            <person name="Baldrian P."/>
            <person name="Stursova M."/>
            <person name="Martinez M.J."/>
            <person name="Novotny C."/>
            <person name="Magnuson J.K."/>
            <person name="Spatafora J.W."/>
            <person name="Maurice S."/>
            <person name="Pangilinan J."/>
            <person name="Andreopoulos W."/>
            <person name="LaButti K."/>
            <person name="Hundley H."/>
            <person name="Na H."/>
            <person name="Kuo A."/>
            <person name="Barry K."/>
            <person name="Lipzen A."/>
            <person name="Henrissat B."/>
            <person name="Riley R."/>
            <person name="Ahrendt S."/>
            <person name="Nagy L.G."/>
            <person name="Grigoriev I.V."/>
            <person name="Martin F."/>
            <person name="Rosso M.N."/>
        </authorList>
    </citation>
    <scope>NUCLEOTIDE SEQUENCE [LARGE SCALE GENOMIC DNA]</scope>
    <source>
        <strain evidence="3 4">CIRM-BRFM 1785</strain>
    </source>
</reference>
<name>A0ABQ8KCI4_9APHY</name>
<dbReference type="PANTHER" id="PTHR21193:SF3">
    <property type="entry name" value="OXIDOREDUCTASE-LIKE DOMAIN-CONTAINING PROTEIN 1"/>
    <property type="match status" value="1"/>
</dbReference>
<feature type="region of interest" description="Disordered" evidence="1">
    <location>
        <begin position="247"/>
        <end position="272"/>
    </location>
</feature>
<accession>A0ABQ8KCI4</accession>
<evidence type="ECO:0000256" key="1">
    <source>
        <dbReference type="SAM" id="MobiDB-lite"/>
    </source>
</evidence>
<comment type="caution">
    <text evidence="3">The sequence shown here is derived from an EMBL/GenBank/DDBJ whole genome shotgun (WGS) entry which is preliminary data.</text>
</comment>
<evidence type="ECO:0000313" key="4">
    <source>
        <dbReference type="Proteomes" id="UP000814176"/>
    </source>
</evidence>
<organism evidence="3 4">
    <name type="scientific">Rhodofomes roseus</name>
    <dbReference type="NCBI Taxonomy" id="34475"/>
    <lineage>
        <taxon>Eukaryota</taxon>
        <taxon>Fungi</taxon>
        <taxon>Dikarya</taxon>
        <taxon>Basidiomycota</taxon>
        <taxon>Agaricomycotina</taxon>
        <taxon>Agaricomycetes</taxon>
        <taxon>Polyporales</taxon>
        <taxon>Rhodofomes</taxon>
    </lineage>
</organism>
<evidence type="ECO:0000259" key="2">
    <source>
        <dbReference type="Pfam" id="PF09791"/>
    </source>
</evidence>